<keyword evidence="2" id="KW-1185">Reference proteome</keyword>
<protein>
    <submittedName>
        <fullName evidence="1">Uncharacterized protein</fullName>
    </submittedName>
</protein>
<gene>
    <name evidence="1" type="ORF">PCOR1329_LOCUS48277</name>
</gene>
<name>A0ABN9UG97_9DINO</name>
<accession>A0ABN9UG97</accession>
<comment type="caution">
    <text evidence="1">The sequence shown here is derived from an EMBL/GenBank/DDBJ whole genome shotgun (WGS) entry which is preliminary data.</text>
</comment>
<reference evidence="1" key="1">
    <citation type="submission" date="2023-10" db="EMBL/GenBank/DDBJ databases">
        <authorList>
            <person name="Chen Y."/>
            <person name="Shah S."/>
            <person name="Dougan E. K."/>
            <person name="Thang M."/>
            <person name="Chan C."/>
        </authorList>
    </citation>
    <scope>NUCLEOTIDE SEQUENCE [LARGE SCALE GENOMIC DNA]</scope>
</reference>
<evidence type="ECO:0000313" key="1">
    <source>
        <dbReference type="EMBL" id="CAK0858643.1"/>
    </source>
</evidence>
<dbReference type="EMBL" id="CAUYUJ010015829">
    <property type="protein sequence ID" value="CAK0858643.1"/>
    <property type="molecule type" value="Genomic_DNA"/>
</dbReference>
<evidence type="ECO:0000313" key="2">
    <source>
        <dbReference type="Proteomes" id="UP001189429"/>
    </source>
</evidence>
<proteinExistence type="predicted"/>
<organism evidence="1 2">
    <name type="scientific">Prorocentrum cordatum</name>
    <dbReference type="NCBI Taxonomy" id="2364126"/>
    <lineage>
        <taxon>Eukaryota</taxon>
        <taxon>Sar</taxon>
        <taxon>Alveolata</taxon>
        <taxon>Dinophyceae</taxon>
        <taxon>Prorocentrales</taxon>
        <taxon>Prorocentraceae</taxon>
        <taxon>Prorocentrum</taxon>
    </lineage>
</organism>
<sequence length="120" mass="12007">MALAACRLAARPIRRTSCSKAAELAVFSRHRWVSVDLGVSAAASAADATCVASLAVANGAHWATPLGAFAKAAAAAACSAWVMREDLVVAVGPTATCRVCPQYGAVLPAAGVRGAVARTA</sequence>
<dbReference type="Proteomes" id="UP001189429">
    <property type="component" value="Unassembled WGS sequence"/>
</dbReference>